<dbReference type="InterPro" id="IPR055570">
    <property type="entry name" value="DUF7146"/>
</dbReference>
<dbReference type="EMBL" id="JABZQQ010000024">
    <property type="protein sequence ID" value="MBF1264893.1"/>
    <property type="molecule type" value="Genomic_DNA"/>
</dbReference>
<accession>A0A930DIL5</accession>
<gene>
    <name evidence="9" type="ORF">HXM80_04245</name>
</gene>
<reference evidence="9" key="1">
    <citation type="submission" date="2020-04" db="EMBL/GenBank/DDBJ databases">
        <title>Deep metagenomics examines the oral microbiome during advanced dental caries in children, revealing novel taxa and co-occurrences with host molecules.</title>
        <authorList>
            <person name="Baker J.L."/>
            <person name="Morton J.T."/>
            <person name="Dinis M."/>
            <person name="Alvarez R."/>
            <person name="Tran N.C."/>
            <person name="Knight R."/>
            <person name="Edlund A."/>
        </authorList>
    </citation>
    <scope>NUCLEOTIDE SEQUENCE</scope>
    <source>
        <strain evidence="9">JCVI_32_bin.62</strain>
    </source>
</reference>
<dbReference type="AlphaFoldDB" id="A0A930DIL5"/>
<dbReference type="Pfam" id="PF13362">
    <property type="entry name" value="Toprim_3"/>
    <property type="match status" value="1"/>
</dbReference>
<evidence type="ECO:0000313" key="9">
    <source>
        <dbReference type="EMBL" id="MBF1264893.1"/>
    </source>
</evidence>
<dbReference type="InterPro" id="IPR034154">
    <property type="entry name" value="TOPRIM_DnaG/twinkle"/>
</dbReference>
<dbReference type="GO" id="GO:0000428">
    <property type="term" value="C:DNA-directed RNA polymerase complex"/>
    <property type="evidence" value="ECO:0007669"/>
    <property type="project" value="UniProtKB-KW"/>
</dbReference>
<feature type="compositionally biased region" description="Polar residues" evidence="7">
    <location>
        <begin position="358"/>
        <end position="373"/>
    </location>
</feature>
<keyword evidence="6" id="KW-0804">Transcription</keyword>
<dbReference type="GO" id="GO:0003677">
    <property type="term" value="F:DNA binding"/>
    <property type="evidence" value="ECO:0007669"/>
    <property type="project" value="InterPro"/>
</dbReference>
<dbReference type="GO" id="GO:1990077">
    <property type="term" value="C:primosome complex"/>
    <property type="evidence" value="ECO:0007669"/>
    <property type="project" value="UniProtKB-KW"/>
</dbReference>
<evidence type="ECO:0000256" key="6">
    <source>
        <dbReference type="ARBA" id="ARBA00023163"/>
    </source>
</evidence>
<dbReference type="GO" id="GO:0006269">
    <property type="term" value="P:DNA replication, synthesis of primer"/>
    <property type="evidence" value="ECO:0007669"/>
    <property type="project" value="UniProtKB-KW"/>
</dbReference>
<keyword evidence="4" id="KW-0548">Nucleotidyltransferase</keyword>
<name>A0A930DIL5_NEISI</name>
<keyword evidence="1" id="KW-0240">DNA-directed RNA polymerase</keyword>
<sequence length="373" mass="41274">MKPTYQDIKAAAQYRWQEIHAAIGIDPRYLKNKHQPCPACGGKDRFRYDDKDGNGTFICSHYNNGAGDGFGLVMHYLNCDFDEALRAVAGVLHMGGANPLPIPPTRPQTQPRHEKDQIGKLAALWNGAEPITADSPAVQYLKSRGLDMAQLPENVRFLREADYWTTGEDKPLFIGRFPCMVCAIRDTGGELQGLHMTYFQTIHDKPYGEDGQHVPHYQKLAIKHPETGEALPAKKMQSRKQGSISGLAVHLFPTPENGRLVIAEGIETALAARELFQAHDWGLYAALSANSMAKYRLSDDLKEIVIIADNDTPRPVGFKAAHDLAVRAIRQGIKARIWQSDTAGYDALDELKEKKSSENQSDNTIPNTGGKTA</sequence>
<feature type="region of interest" description="Disordered" evidence="7">
    <location>
        <begin position="351"/>
        <end position="373"/>
    </location>
</feature>
<evidence type="ECO:0000256" key="1">
    <source>
        <dbReference type="ARBA" id="ARBA00022478"/>
    </source>
</evidence>
<dbReference type="GO" id="GO:0016779">
    <property type="term" value="F:nucleotidyltransferase activity"/>
    <property type="evidence" value="ECO:0007669"/>
    <property type="project" value="UniProtKB-KW"/>
</dbReference>
<dbReference type="Pfam" id="PF23639">
    <property type="entry name" value="DUF7146"/>
    <property type="match status" value="1"/>
</dbReference>
<dbReference type="SUPFAM" id="SSF57783">
    <property type="entry name" value="Zinc beta-ribbon"/>
    <property type="match status" value="1"/>
</dbReference>
<dbReference type="Pfam" id="PF08273">
    <property type="entry name" value="Zn_Ribbon_Prim"/>
    <property type="match status" value="1"/>
</dbReference>
<evidence type="ECO:0000256" key="7">
    <source>
        <dbReference type="SAM" id="MobiDB-lite"/>
    </source>
</evidence>
<dbReference type="Gene3D" id="3.90.580.10">
    <property type="entry name" value="Zinc finger, CHC2-type domain"/>
    <property type="match status" value="1"/>
</dbReference>
<dbReference type="Proteomes" id="UP000780345">
    <property type="component" value="Unassembled WGS sequence"/>
</dbReference>
<dbReference type="CDD" id="cd01029">
    <property type="entry name" value="TOPRIM_primases"/>
    <property type="match status" value="1"/>
</dbReference>
<evidence type="ECO:0000259" key="8">
    <source>
        <dbReference type="SMART" id="SM00778"/>
    </source>
</evidence>
<comment type="caution">
    <text evidence="9">The sequence shown here is derived from an EMBL/GenBank/DDBJ whole genome shotgun (WGS) entry which is preliminary data.</text>
</comment>
<keyword evidence="5" id="KW-0235">DNA replication</keyword>
<evidence type="ECO:0000256" key="5">
    <source>
        <dbReference type="ARBA" id="ARBA00022705"/>
    </source>
</evidence>
<keyword evidence="3" id="KW-0808">Transferase</keyword>
<feature type="domain" description="DNA primase/helicase Gp4 N-terminal Bacteriophage T7-like" evidence="8">
    <location>
        <begin position="32"/>
        <end position="70"/>
    </location>
</feature>
<dbReference type="InterPro" id="IPR013237">
    <property type="entry name" value="Phage_T7_Gp4_N"/>
</dbReference>
<keyword evidence="2" id="KW-0639">Primosome</keyword>
<organism evidence="9 10">
    <name type="scientific">Neisseria sicca</name>
    <dbReference type="NCBI Taxonomy" id="490"/>
    <lineage>
        <taxon>Bacteria</taxon>
        <taxon>Pseudomonadati</taxon>
        <taxon>Pseudomonadota</taxon>
        <taxon>Betaproteobacteria</taxon>
        <taxon>Neisseriales</taxon>
        <taxon>Neisseriaceae</taxon>
        <taxon>Neisseria</taxon>
    </lineage>
</organism>
<dbReference type="InterPro" id="IPR006171">
    <property type="entry name" value="TOPRIM_dom"/>
</dbReference>
<dbReference type="GO" id="GO:0008270">
    <property type="term" value="F:zinc ion binding"/>
    <property type="evidence" value="ECO:0007669"/>
    <property type="project" value="InterPro"/>
</dbReference>
<dbReference type="GO" id="GO:0004386">
    <property type="term" value="F:helicase activity"/>
    <property type="evidence" value="ECO:0007669"/>
    <property type="project" value="InterPro"/>
</dbReference>
<evidence type="ECO:0000256" key="3">
    <source>
        <dbReference type="ARBA" id="ARBA00022679"/>
    </source>
</evidence>
<evidence type="ECO:0000313" key="10">
    <source>
        <dbReference type="Proteomes" id="UP000780345"/>
    </source>
</evidence>
<protein>
    <submittedName>
        <fullName evidence="9">Toprim domain-containing protein</fullName>
    </submittedName>
</protein>
<dbReference type="InterPro" id="IPR036977">
    <property type="entry name" value="DNA_primase_Znf_CHC2"/>
</dbReference>
<proteinExistence type="predicted"/>
<evidence type="ECO:0000256" key="2">
    <source>
        <dbReference type="ARBA" id="ARBA00022515"/>
    </source>
</evidence>
<dbReference type="SMART" id="SM00778">
    <property type="entry name" value="Prim_Zn_Ribbon"/>
    <property type="match status" value="1"/>
</dbReference>
<evidence type="ECO:0000256" key="4">
    <source>
        <dbReference type="ARBA" id="ARBA00022695"/>
    </source>
</evidence>